<evidence type="ECO:0000313" key="2">
    <source>
        <dbReference type="Proteomes" id="UP000179129"/>
    </source>
</evidence>
<organism evidence="1 2">
    <name type="scientific">Candidatus Glassbacteria bacterium RIFCSPLOWO2_12_FULL_58_11</name>
    <dbReference type="NCBI Taxonomy" id="1817867"/>
    <lineage>
        <taxon>Bacteria</taxon>
        <taxon>Candidatus Glassiibacteriota</taxon>
    </lineage>
</organism>
<comment type="caution">
    <text evidence="1">The sequence shown here is derived from an EMBL/GenBank/DDBJ whole genome shotgun (WGS) entry which is preliminary data.</text>
</comment>
<proteinExistence type="predicted"/>
<evidence type="ECO:0000313" key="1">
    <source>
        <dbReference type="EMBL" id="OGG04691.1"/>
    </source>
</evidence>
<name>A0A1F5YWW9_9BACT</name>
<accession>A0A1F5YWW9</accession>
<gene>
    <name evidence="1" type="ORF">A3F83_12950</name>
</gene>
<sequence length="91" mass="10135">MGIDIGDQVALTVRRAVPVHPVFPINLAILAHHDIVQAVPVDIAYLPVPENRVQNHVIESYHGALSRYSTPGLRIQLRRGAAAKEKERRQN</sequence>
<reference evidence="1 2" key="1">
    <citation type="journal article" date="2016" name="Nat. Commun.">
        <title>Thousands of microbial genomes shed light on interconnected biogeochemical processes in an aquifer system.</title>
        <authorList>
            <person name="Anantharaman K."/>
            <person name="Brown C.T."/>
            <person name="Hug L.A."/>
            <person name="Sharon I."/>
            <person name="Castelle C.J."/>
            <person name="Probst A.J."/>
            <person name="Thomas B.C."/>
            <person name="Singh A."/>
            <person name="Wilkins M.J."/>
            <person name="Karaoz U."/>
            <person name="Brodie E.L."/>
            <person name="Williams K.H."/>
            <person name="Hubbard S.S."/>
            <person name="Banfield J.F."/>
        </authorList>
    </citation>
    <scope>NUCLEOTIDE SEQUENCE [LARGE SCALE GENOMIC DNA]</scope>
</reference>
<protein>
    <submittedName>
        <fullName evidence="1">Uncharacterized protein</fullName>
    </submittedName>
</protein>
<dbReference type="AlphaFoldDB" id="A0A1F5YWW9"/>
<dbReference type="Proteomes" id="UP000179129">
    <property type="component" value="Unassembled WGS sequence"/>
</dbReference>
<dbReference type="EMBL" id="MFIX01000098">
    <property type="protein sequence ID" value="OGG04691.1"/>
    <property type="molecule type" value="Genomic_DNA"/>
</dbReference>